<comment type="caution">
    <text evidence="2">The sequence shown here is derived from an EMBL/GenBank/DDBJ whole genome shotgun (WGS) entry which is preliminary data.</text>
</comment>
<feature type="compositionally biased region" description="Low complexity" evidence="1">
    <location>
        <begin position="177"/>
        <end position="189"/>
    </location>
</feature>
<evidence type="ECO:0000313" key="3">
    <source>
        <dbReference type="Proteomes" id="UP001153555"/>
    </source>
</evidence>
<evidence type="ECO:0000313" key="2">
    <source>
        <dbReference type="EMBL" id="CAA0831380.1"/>
    </source>
</evidence>
<name>A0A9N7NJW2_STRHE</name>
<organism evidence="2 3">
    <name type="scientific">Striga hermonthica</name>
    <name type="common">Purple witchweed</name>
    <name type="synonym">Buchnera hermonthica</name>
    <dbReference type="NCBI Taxonomy" id="68872"/>
    <lineage>
        <taxon>Eukaryota</taxon>
        <taxon>Viridiplantae</taxon>
        <taxon>Streptophyta</taxon>
        <taxon>Embryophyta</taxon>
        <taxon>Tracheophyta</taxon>
        <taxon>Spermatophyta</taxon>
        <taxon>Magnoliopsida</taxon>
        <taxon>eudicotyledons</taxon>
        <taxon>Gunneridae</taxon>
        <taxon>Pentapetalae</taxon>
        <taxon>asterids</taxon>
        <taxon>lamiids</taxon>
        <taxon>Lamiales</taxon>
        <taxon>Orobanchaceae</taxon>
        <taxon>Buchnereae</taxon>
        <taxon>Striga</taxon>
    </lineage>
</organism>
<proteinExistence type="predicted"/>
<protein>
    <submittedName>
        <fullName evidence="2">Uncharacterized protein</fullName>
    </submittedName>
</protein>
<dbReference type="PANTHER" id="PTHR34371">
    <property type="entry name" value="OS01G0551000 PROTEIN"/>
    <property type="match status" value="1"/>
</dbReference>
<dbReference type="Pfam" id="PF05097">
    <property type="entry name" value="DUF688"/>
    <property type="match status" value="1"/>
</dbReference>
<keyword evidence="3" id="KW-1185">Reference proteome</keyword>
<accession>A0A9N7NJW2</accession>
<dbReference type="PANTHER" id="PTHR34371:SF2">
    <property type="entry name" value="DUF688 FAMILY PROTEIN"/>
    <property type="match status" value="1"/>
</dbReference>
<dbReference type="InterPro" id="IPR007789">
    <property type="entry name" value="DUF688"/>
</dbReference>
<gene>
    <name evidence="2" type="ORF">SHERM_26729</name>
</gene>
<reference evidence="2" key="1">
    <citation type="submission" date="2019-12" db="EMBL/GenBank/DDBJ databases">
        <authorList>
            <person name="Scholes J."/>
        </authorList>
    </citation>
    <scope>NUCLEOTIDE SEQUENCE</scope>
</reference>
<dbReference type="Proteomes" id="UP001153555">
    <property type="component" value="Unassembled WGS sequence"/>
</dbReference>
<feature type="region of interest" description="Disordered" evidence="1">
    <location>
        <begin position="23"/>
        <end position="43"/>
    </location>
</feature>
<feature type="region of interest" description="Disordered" evidence="1">
    <location>
        <begin position="118"/>
        <end position="196"/>
    </location>
</feature>
<sequence>MGEEEENEPTSFPKLKFPFLPLSSVATQSPDHHHPPPPLETQASVPFKWEEQPGKPRPCTDIITLPGPARLPEPPPCRLTLTKMPSPTTVLDGPYVYSVARPRFSSFRLFREPFDGIGDSPRGSMDGPVGDGGAHKRKGFLGRGLMRFKGDGRSTEGGRGNSGFSSPASAEGKLNRSGSFTSFSQPSSPRLSCSADNNSATHVAMTKQVVQVAIFFIK</sequence>
<dbReference type="EMBL" id="CACSLK010027832">
    <property type="protein sequence ID" value="CAA0831380.1"/>
    <property type="molecule type" value="Genomic_DNA"/>
</dbReference>
<evidence type="ECO:0000256" key="1">
    <source>
        <dbReference type="SAM" id="MobiDB-lite"/>
    </source>
</evidence>
<dbReference type="AlphaFoldDB" id="A0A9N7NJW2"/>
<dbReference type="OrthoDB" id="1934555at2759"/>